<gene>
    <name evidence="2" type="ORF">BpHYR1_020623</name>
</gene>
<keyword evidence="3" id="KW-1185">Reference proteome</keyword>
<dbReference type="AlphaFoldDB" id="A0A3M7RSG4"/>
<organism evidence="2 3">
    <name type="scientific">Brachionus plicatilis</name>
    <name type="common">Marine rotifer</name>
    <name type="synonym">Brachionus muelleri</name>
    <dbReference type="NCBI Taxonomy" id="10195"/>
    <lineage>
        <taxon>Eukaryota</taxon>
        <taxon>Metazoa</taxon>
        <taxon>Spiralia</taxon>
        <taxon>Gnathifera</taxon>
        <taxon>Rotifera</taxon>
        <taxon>Eurotatoria</taxon>
        <taxon>Monogononta</taxon>
        <taxon>Pseudotrocha</taxon>
        <taxon>Ploima</taxon>
        <taxon>Brachionidae</taxon>
        <taxon>Brachionus</taxon>
    </lineage>
</organism>
<dbReference type="Proteomes" id="UP000276133">
    <property type="component" value="Unassembled WGS sequence"/>
</dbReference>
<feature type="region of interest" description="Disordered" evidence="1">
    <location>
        <begin position="151"/>
        <end position="188"/>
    </location>
</feature>
<evidence type="ECO:0000313" key="2">
    <source>
        <dbReference type="EMBL" id="RNA26494.1"/>
    </source>
</evidence>
<dbReference type="EMBL" id="REGN01002735">
    <property type="protein sequence ID" value="RNA26494.1"/>
    <property type="molecule type" value="Genomic_DNA"/>
</dbReference>
<sequence>MTVIFCLMIVPIFGVEIHEEILFEVTGEEKYCNNTVLKTSDGLCLAENLTIFDSDNEQTDINELPLVDGDYKMFEIYRKIKTETSIDISNLNFHHDEKILSWIANNKNNNEVDKLMDSGPIFKIDHVVLDNTIKIIENASKFIDAYDVGNREKGRPKIGKSALKRSEPRKKAKNKDDIVKRSARLAKE</sequence>
<protein>
    <submittedName>
        <fullName evidence="2">Uncharacterized protein</fullName>
    </submittedName>
</protein>
<feature type="compositionally biased region" description="Basic and acidic residues" evidence="1">
    <location>
        <begin position="174"/>
        <end position="188"/>
    </location>
</feature>
<evidence type="ECO:0000313" key="3">
    <source>
        <dbReference type="Proteomes" id="UP000276133"/>
    </source>
</evidence>
<accession>A0A3M7RSG4</accession>
<comment type="caution">
    <text evidence="2">The sequence shown here is derived from an EMBL/GenBank/DDBJ whole genome shotgun (WGS) entry which is preliminary data.</text>
</comment>
<proteinExistence type="predicted"/>
<name>A0A3M7RSG4_BRAPC</name>
<reference evidence="2 3" key="1">
    <citation type="journal article" date="2018" name="Sci. Rep.">
        <title>Genomic signatures of local adaptation to the degree of environmental predictability in rotifers.</title>
        <authorList>
            <person name="Franch-Gras L."/>
            <person name="Hahn C."/>
            <person name="Garcia-Roger E.M."/>
            <person name="Carmona M.J."/>
            <person name="Serra M."/>
            <person name="Gomez A."/>
        </authorList>
    </citation>
    <scope>NUCLEOTIDE SEQUENCE [LARGE SCALE GENOMIC DNA]</scope>
    <source>
        <strain evidence="2">HYR1</strain>
    </source>
</reference>
<evidence type="ECO:0000256" key="1">
    <source>
        <dbReference type="SAM" id="MobiDB-lite"/>
    </source>
</evidence>